<name>A0AAW4ZQM3_PHOPO</name>
<evidence type="ECO:0008006" key="3">
    <source>
        <dbReference type="Google" id="ProtNLM"/>
    </source>
</evidence>
<protein>
    <recommendedName>
        <fullName evidence="3">SIR2-like domain-containing protein</fullName>
    </recommendedName>
</protein>
<dbReference type="EMBL" id="WMCP01000005">
    <property type="protein sequence ID" value="MCF2301452.1"/>
    <property type="molecule type" value="Genomic_DNA"/>
</dbReference>
<evidence type="ECO:0000313" key="2">
    <source>
        <dbReference type="Proteomes" id="UP000813876"/>
    </source>
</evidence>
<proteinExistence type="predicted"/>
<dbReference type="AlphaFoldDB" id="A0AAW4ZQM3"/>
<evidence type="ECO:0000313" key="1">
    <source>
        <dbReference type="EMBL" id="MCF2301452.1"/>
    </source>
</evidence>
<gene>
    <name evidence="1" type="ORF">GLP33_06870</name>
</gene>
<comment type="caution">
    <text evidence="1">The sequence shown here is derived from an EMBL/GenBank/DDBJ whole genome shotgun (WGS) entry which is preliminary data.</text>
</comment>
<dbReference type="RefSeq" id="WP_232580910.1">
    <property type="nucleotide sequence ID" value="NZ_WMCP01000005.1"/>
</dbReference>
<dbReference type="Pfam" id="PF13289">
    <property type="entry name" value="SIR2_2"/>
    <property type="match status" value="1"/>
</dbReference>
<accession>A0AAW4ZQM3</accession>
<dbReference type="Proteomes" id="UP000813876">
    <property type="component" value="Unassembled WGS sequence"/>
</dbReference>
<sequence>MAFDTTILEKKEFREAISKLEELLSHSKAVLLGAGASFCAGLPLTNQLTQKTLRSEKLSDDSKKILTGIQNSFLGANPESHIEDYLSELVDWLAITARRANRNVQNNNVSIGGVKYDNAQLLQAIDEIKIAIFDVINIEVDSEMHERFVQALHRPMRPGKDNQFSTIDYLVMNYDTLIEDSLALSQLRYADGLEGGVSGWWNPSTFELSNLDARVFKLHGSINWAEHTSSTTPLRIAPHLKRSKHHASKIMIWPASTKYRETQLDPYANLMHRARSVLNPQGGSQRVLLIIGYSFGDAHINLEIERGLKSSNGNLTIIVFTSDAKPTGVLQTWYKDNSINEQVLIFTDRGFFHAEHKVVSDNSIEWWKFENLTQIIEGSV</sequence>
<reference evidence="1" key="1">
    <citation type="submission" date="2019-11" db="EMBL/GenBank/DDBJ databases">
        <title>Comparative genomics of photobacteria reveal adaptation to distinct habitats.</title>
        <authorList>
            <person name="Fuertes-Perez S."/>
            <person name="Hilgarth M."/>
            <person name="Vogel R.F."/>
        </authorList>
    </citation>
    <scope>NUCLEOTIDE SEQUENCE</scope>
    <source>
        <strain evidence="1">TMW2.2145</strain>
    </source>
</reference>
<organism evidence="1 2">
    <name type="scientific">Photobacterium phosphoreum</name>
    <dbReference type="NCBI Taxonomy" id="659"/>
    <lineage>
        <taxon>Bacteria</taxon>
        <taxon>Pseudomonadati</taxon>
        <taxon>Pseudomonadota</taxon>
        <taxon>Gammaproteobacteria</taxon>
        <taxon>Vibrionales</taxon>
        <taxon>Vibrionaceae</taxon>
        <taxon>Photobacterium</taxon>
    </lineage>
</organism>